<comment type="caution">
    <text evidence="2">The sequence shown here is derived from an EMBL/GenBank/DDBJ whole genome shotgun (WGS) entry which is preliminary data.</text>
</comment>
<name>A0A316L392_9FLAO</name>
<protein>
    <recommendedName>
        <fullName evidence="4">Cytochrome c domain-containing protein</fullName>
    </recommendedName>
</protein>
<accession>A0A316L392</accession>
<dbReference type="Proteomes" id="UP000245762">
    <property type="component" value="Unassembled WGS sequence"/>
</dbReference>
<organism evidence="2 3">
    <name type="scientific">Flagellimonas aquimarina</name>
    <dbReference type="NCBI Taxonomy" id="2201895"/>
    <lineage>
        <taxon>Bacteria</taxon>
        <taxon>Pseudomonadati</taxon>
        <taxon>Bacteroidota</taxon>
        <taxon>Flavobacteriia</taxon>
        <taxon>Flavobacteriales</taxon>
        <taxon>Flavobacteriaceae</taxon>
        <taxon>Flagellimonas</taxon>
    </lineage>
</organism>
<dbReference type="SUPFAM" id="SSF46626">
    <property type="entry name" value="Cytochrome c"/>
    <property type="match status" value="1"/>
</dbReference>
<dbReference type="EMBL" id="QGEG01000002">
    <property type="protein sequence ID" value="PWL38693.1"/>
    <property type="molecule type" value="Genomic_DNA"/>
</dbReference>
<dbReference type="GO" id="GO:0020037">
    <property type="term" value="F:heme binding"/>
    <property type="evidence" value="ECO:0007669"/>
    <property type="project" value="InterPro"/>
</dbReference>
<evidence type="ECO:0000313" key="2">
    <source>
        <dbReference type="EMBL" id="PWL38693.1"/>
    </source>
</evidence>
<proteinExistence type="predicted"/>
<evidence type="ECO:0000313" key="3">
    <source>
        <dbReference type="Proteomes" id="UP000245762"/>
    </source>
</evidence>
<feature type="region of interest" description="Disordered" evidence="1">
    <location>
        <begin position="1"/>
        <end position="22"/>
    </location>
</feature>
<evidence type="ECO:0000256" key="1">
    <source>
        <dbReference type="SAM" id="MobiDB-lite"/>
    </source>
</evidence>
<evidence type="ECO:0008006" key="4">
    <source>
        <dbReference type="Google" id="ProtNLM"/>
    </source>
</evidence>
<feature type="compositionally biased region" description="Acidic residues" evidence="1">
    <location>
        <begin position="1"/>
        <end position="18"/>
    </location>
</feature>
<dbReference type="GO" id="GO:0009055">
    <property type="term" value="F:electron transfer activity"/>
    <property type="evidence" value="ECO:0007669"/>
    <property type="project" value="InterPro"/>
</dbReference>
<reference evidence="2 3" key="1">
    <citation type="submission" date="2018-05" db="EMBL/GenBank/DDBJ databases">
        <title>Complete genome sequence of Flagellimonas aquimarina ECD12 isolated from seaweed Ecklonia cava.</title>
        <authorList>
            <person name="Choi S."/>
            <person name="Seong C."/>
        </authorList>
    </citation>
    <scope>NUCLEOTIDE SEQUENCE [LARGE SCALE GENOMIC DNA]</scope>
    <source>
        <strain evidence="2 3">ECD12</strain>
    </source>
</reference>
<dbReference type="InterPro" id="IPR036909">
    <property type="entry name" value="Cyt_c-like_dom_sf"/>
</dbReference>
<gene>
    <name evidence="2" type="ORF">DKG77_10620</name>
</gene>
<sequence length="102" mass="10653">MSCSSDSEEDLIPSEDDGGGIVDNGVTYTANIRPIITNNCIVCHNSPPTNGAPFSLTSFNDVSSRASRVFARTNNGTMPPSGKLPQANIDLIADWIAGGAPE</sequence>
<keyword evidence="3" id="KW-1185">Reference proteome</keyword>
<dbReference type="AlphaFoldDB" id="A0A316L392"/>